<dbReference type="RefSeq" id="WP_145116578.1">
    <property type="nucleotide sequence ID" value="NZ_CP036349.1"/>
</dbReference>
<dbReference type="PROSITE" id="PS51186">
    <property type="entry name" value="GNAT"/>
    <property type="match status" value="1"/>
</dbReference>
<proteinExistence type="predicted"/>
<dbReference type="EMBL" id="CP036349">
    <property type="protein sequence ID" value="QDV76126.1"/>
    <property type="molecule type" value="Genomic_DNA"/>
</dbReference>
<evidence type="ECO:0000259" key="1">
    <source>
        <dbReference type="PROSITE" id="PS51186"/>
    </source>
</evidence>
<feature type="domain" description="N-acetyltransferase" evidence="1">
    <location>
        <begin position="207"/>
        <end position="382"/>
    </location>
</feature>
<dbReference type="CDD" id="cd00267">
    <property type="entry name" value="ABC_ATPase"/>
    <property type="match status" value="1"/>
</dbReference>
<organism evidence="2 3">
    <name type="scientific">Botrimarina mediterranea</name>
    <dbReference type="NCBI Taxonomy" id="2528022"/>
    <lineage>
        <taxon>Bacteria</taxon>
        <taxon>Pseudomonadati</taxon>
        <taxon>Planctomycetota</taxon>
        <taxon>Planctomycetia</taxon>
        <taxon>Pirellulales</taxon>
        <taxon>Lacipirellulaceae</taxon>
        <taxon>Botrimarina</taxon>
    </lineage>
</organism>
<dbReference type="InterPro" id="IPR016181">
    <property type="entry name" value="Acyl_CoA_acyltransferase"/>
</dbReference>
<evidence type="ECO:0000313" key="3">
    <source>
        <dbReference type="Proteomes" id="UP000316426"/>
    </source>
</evidence>
<dbReference type="Pfam" id="PF00583">
    <property type="entry name" value="Acetyltransf_1"/>
    <property type="match status" value="1"/>
</dbReference>
<dbReference type="CDD" id="cd04301">
    <property type="entry name" value="NAT_SF"/>
    <property type="match status" value="1"/>
</dbReference>
<dbReference type="SUPFAM" id="SSF52540">
    <property type="entry name" value="P-loop containing nucleoside triphosphate hydrolases"/>
    <property type="match status" value="1"/>
</dbReference>
<dbReference type="Gene3D" id="3.40.630.30">
    <property type="match status" value="1"/>
</dbReference>
<keyword evidence="3" id="KW-1185">Reference proteome</keyword>
<dbReference type="AlphaFoldDB" id="A0A518KE98"/>
<dbReference type="InterPro" id="IPR000182">
    <property type="entry name" value="GNAT_dom"/>
</dbReference>
<name>A0A518KE98_9BACT</name>
<evidence type="ECO:0000313" key="2">
    <source>
        <dbReference type="EMBL" id="QDV76126.1"/>
    </source>
</evidence>
<dbReference type="KEGG" id="bmei:Spa11_43510"/>
<accession>A0A518KE98</accession>
<dbReference type="InterPro" id="IPR003593">
    <property type="entry name" value="AAA+_ATPase"/>
</dbReference>
<dbReference type="SMART" id="SM00382">
    <property type="entry name" value="AAA"/>
    <property type="match status" value="1"/>
</dbReference>
<dbReference type="SUPFAM" id="SSF55729">
    <property type="entry name" value="Acyl-CoA N-acyltransferases (Nat)"/>
    <property type="match status" value="1"/>
</dbReference>
<protein>
    <recommendedName>
        <fullName evidence="1">N-acetyltransferase domain-containing protein</fullName>
    </recommendedName>
</protein>
<dbReference type="Proteomes" id="UP000316426">
    <property type="component" value="Chromosome"/>
</dbReference>
<dbReference type="GO" id="GO:0016747">
    <property type="term" value="F:acyltransferase activity, transferring groups other than amino-acyl groups"/>
    <property type="evidence" value="ECO:0007669"/>
    <property type="project" value="InterPro"/>
</dbReference>
<dbReference type="InterPro" id="IPR027417">
    <property type="entry name" value="P-loop_NTPase"/>
</dbReference>
<sequence length="382" mass="42027">MDLTVEVDCPVAESFRVQQAAGMFDLPLAERVSQRFEVELPARDEAWSIGLIVGPSGSGKSTVARAAFGDSLDEAAAWDDGLAVIDGFGETPVRKVVELFTAVGFGSPPSWVKPYRVLSGGERFRCDLARALARSCEEPGAPADVIAFDEFTSVVDRNVARVCSAAIAKQVRSGVIPARFVAVTCHYDVAEWLEPDWVLDMATSQLTRRRLRRPRIELEVHRCRLEAWRLFARHHYLSGSLAKQARCYLATWNGEPVAFAATLPIIAQKGRRRFTRIVTLPDYQGIGIGMRFVEAVAELHVEEGLRINVTSSHPALIRHCQRSPNWRTVAVKKTGQSVANQRAAFAAYRNSAGRAVVSFEYVGSRQGSVVSSQEERDGEPGA</sequence>
<reference evidence="2 3" key="1">
    <citation type="submission" date="2019-02" db="EMBL/GenBank/DDBJ databases">
        <title>Deep-cultivation of Planctomycetes and their phenomic and genomic characterization uncovers novel biology.</title>
        <authorList>
            <person name="Wiegand S."/>
            <person name="Jogler M."/>
            <person name="Boedeker C."/>
            <person name="Pinto D."/>
            <person name="Vollmers J."/>
            <person name="Rivas-Marin E."/>
            <person name="Kohn T."/>
            <person name="Peeters S.H."/>
            <person name="Heuer A."/>
            <person name="Rast P."/>
            <person name="Oberbeckmann S."/>
            <person name="Bunk B."/>
            <person name="Jeske O."/>
            <person name="Meyerdierks A."/>
            <person name="Storesund J.E."/>
            <person name="Kallscheuer N."/>
            <person name="Luecker S."/>
            <person name="Lage O.M."/>
            <person name="Pohl T."/>
            <person name="Merkel B.J."/>
            <person name="Hornburger P."/>
            <person name="Mueller R.-W."/>
            <person name="Bruemmer F."/>
            <person name="Labrenz M."/>
            <person name="Spormann A.M."/>
            <person name="Op den Camp H."/>
            <person name="Overmann J."/>
            <person name="Amann R."/>
            <person name="Jetten M.S.M."/>
            <person name="Mascher T."/>
            <person name="Medema M.H."/>
            <person name="Devos D.P."/>
            <person name="Kaster A.-K."/>
            <person name="Ovreas L."/>
            <person name="Rohde M."/>
            <person name="Galperin M.Y."/>
            <person name="Jogler C."/>
        </authorList>
    </citation>
    <scope>NUCLEOTIDE SEQUENCE [LARGE SCALE GENOMIC DNA]</scope>
    <source>
        <strain evidence="2 3">Spa11</strain>
    </source>
</reference>
<gene>
    <name evidence="2" type="ORF">Spa11_43510</name>
</gene>
<dbReference type="Gene3D" id="3.40.50.300">
    <property type="entry name" value="P-loop containing nucleotide triphosphate hydrolases"/>
    <property type="match status" value="1"/>
</dbReference>